<evidence type="ECO:0000256" key="2">
    <source>
        <dbReference type="ARBA" id="ARBA00022801"/>
    </source>
</evidence>
<feature type="transmembrane region" description="Helical" evidence="3">
    <location>
        <begin position="35"/>
        <end position="54"/>
    </location>
</feature>
<dbReference type="Proteomes" id="UP000663722">
    <property type="component" value="Chromosome"/>
</dbReference>
<keyword evidence="3" id="KW-0472">Membrane</keyword>
<dbReference type="InterPro" id="IPR004843">
    <property type="entry name" value="Calcineurin-like_PHP"/>
</dbReference>
<organism evidence="5 6">
    <name type="scientific">Desulfonema magnum</name>
    <dbReference type="NCBI Taxonomy" id="45655"/>
    <lineage>
        <taxon>Bacteria</taxon>
        <taxon>Pseudomonadati</taxon>
        <taxon>Thermodesulfobacteriota</taxon>
        <taxon>Desulfobacteria</taxon>
        <taxon>Desulfobacterales</taxon>
        <taxon>Desulfococcaceae</taxon>
        <taxon>Desulfonema</taxon>
    </lineage>
</organism>
<dbReference type="SUPFAM" id="SSF56300">
    <property type="entry name" value="Metallo-dependent phosphatases"/>
    <property type="match status" value="1"/>
</dbReference>
<dbReference type="InterPro" id="IPR051158">
    <property type="entry name" value="Metallophosphoesterase_sf"/>
</dbReference>
<protein>
    <submittedName>
        <fullName evidence="5">Metallophosphoesterase family protein</fullName>
    </submittedName>
</protein>
<dbReference type="Pfam" id="PF00149">
    <property type="entry name" value="Metallophos"/>
    <property type="match status" value="1"/>
</dbReference>
<feature type="domain" description="Calcineurin-like phosphoesterase" evidence="4">
    <location>
        <begin position="154"/>
        <end position="313"/>
    </location>
</feature>
<dbReference type="AlphaFoldDB" id="A0A975BJR9"/>
<keyword evidence="3" id="KW-0812">Transmembrane</keyword>
<keyword evidence="3" id="KW-1133">Transmembrane helix</keyword>
<accession>A0A975BJR9</accession>
<name>A0A975BJR9_9BACT</name>
<dbReference type="PANTHER" id="PTHR31302">
    <property type="entry name" value="TRANSMEMBRANE PROTEIN WITH METALLOPHOSPHOESTERASE DOMAIN-RELATED"/>
    <property type="match status" value="1"/>
</dbReference>
<reference evidence="5" key="1">
    <citation type="journal article" date="2021" name="Microb. Physiol.">
        <title>Proteogenomic Insights into the Physiology of Marine, Sulfate-Reducing, Filamentous Desulfonema limicola and Desulfonema magnum.</title>
        <authorList>
            <person name="Schnaars V."/>
            <person name="Wohlbrand L."/>
            <person name="Scheve S."/>
            <person name="Hinrichs C."/>
            <person name="Reinhardt R."/>
            <person name="Rabus R."/>
        </authorList>
    </citation>
    <scope>NUCLEOTIDE SEQUENCE</scope>
    <source>
        <strain evidence="5">4be13</strain>
    </source>
</reference>
<keyword evidence="1" id="KW-0479">Metal-binding</keyword>
<dbReference type="KEGG" id="dmm:dnm_027400"/>
<evidence type="ECO:0000256" key="1">
    <source>
        <dbReference type="ARBA" id="ARBA00022723"/>
    </source>
</evidence>
<dbReference type="EMBL" id="CP061800">
    <property type="protein sequence ID" value="QTA86716.1"/>
    <property type="molecule type" value="Genomic_DNA"/>
</dbReference>
<feature type="transmembrane region" description="Helical" evidence="3">
    <location>
        <begin position="110"/>
        <end position="130"/>
    </location>
</feature>
<dbReference type="RefSeq" id="WP_207682233.1">
    <property type="nucleotide sequence ID" value="NZ_CP061800.1"/>
</dbReference>
<sequence length="384" mass="43432">MIKFLIVFLSIYSLMHMLFFFRIKVLLPDGRLVQWLSFLFLFLMILMPINCRLVEEVGHDLPARMMAFVGFYWMGFIFLAFVGTLVMEIFDGISWGINRFTSLKFPLLSGKIPPLILLGVVTALCIYGSIEARDIRIERLYIMTDKLPAGTDHLRIVQISDVHLGLLVRGKRVKVISDKVQSLKPDILVCTGDLVDGKISHLPELTDLFRQIRPRYGKYAVTGNHEYYTGVDYSVEFTEKSGFTVLRGEAKTIPSLINIVGVDDSRIPRKKQEKRLLSSVQNGLFTLFLKHRPLVSEETVGLFDLQLSGHTHGGQIFPFGFIVSVPFPFLEGYYNIGKGSGLYTNRGTGTWGPQIRILSPPEITVIELKHKLPPLSDFASDSQN</sequence>
<evidence type="ECO:0000259" key="4">
    <source>
        <dbReference type="Pfam" id="PF00149"/>
    </source>
</evidence>
<proteinExistence type="predicted"/>
<evidence type="ECO:0000313" key="6">
    <source>
        <dbReference type="Proteomes" id="UP000663722"/>
    </source>
</evidence>
<dbReference type="CDD" id="cd07385">
    <property type="entry name" value="MPP_YkuE_C"/>
    <property type="match status" value="1"/>
</dbReference>
<keyword evidence="2" id="KW-0378">Hydrolase</keyword>
<dbReference type="GO" id="GO:0009245">
    <property type="term" value="P:lipid A biosynthetic process"/>
    <property type="evidence" value="ECO:0007669"/>
    <property type="project" value="TreeGrafter"/>
</dbReference>
<feature type="transmembrane region" description="Helical" evidence="3">
    <location>
        <begin position="66"/>
        <end position="90"/>
    </location>
</feature>
<dbReference type="GO" id="GO:0016020">
    <property type="term" value="C:membrane"/>
    <property type="evidence" value="ECO:0007669"/>
    <property type="project" value="GOC"/>
</dbReference>
<dbReference type="Gene3D" id="3.60.21.10">
    <property type="match status" value="1"/>
</dbReference>
<dbReference type="GO" id="GO:0008758">
    <property type="term" value="F:UDP-2,3-diacylglucosamine hydrolase activity"/>
    <property type="evidence" value="ECO:0007669"/>
    <property type="project" value="TreeGrafter"/>
</dbReference>
<evidence type="ECO:0000256" key="3">
    <source>
        <dbReference type="SAM" id="Phobius"/>
    </source>
</evidence>
<dbReference type="InterPro" id="IPR029052">
    <property type="entry name" value="Metallo-depent_PP-like"/>
</dbReference>
<keyword evidence="6" id="KW-1185">Reference proteome</keyword>
<evidence type="ECO:0000313" key="5">
    <source>
        <dbReference type="EMBL" id="QTA86716.1"/>
    </source>
</evidence>
<dbReference type="GO" id="GO:0046872">
    <property type="term" value="F:metal ion binding"/>
    <property type="evidence" value="ECO:0007669"/>
    <property type="project" value="UniProtKB-KW"/>
</dbReference>
<gene>
    <name evidence="5" type="ORF">dnm_027400</name>
</gene>
<dbReference type="PANTHER" id="PTHR31302:SF31">
    <property type="entry name" value="PHOSPHODIESTERASE YAEI"/>
    <property type="match status" value="1"/>
</dbReference>
<feature type="transmembrane region" description="Helical" evidence="3">
    <location>
        <begin position="5"/>
        <end position="23"/>
    </location>
</feature>